<sequence length="88" mass="9789">MTTTTKNDAELRFFGLPKSALQIFVREFALLLPTFDANALRGVASAAVTVTYVTPPLFNPVLTLWRVASPDDTRWSIWCRWAYGPGGL</sequence>
<evidence type="ECO:0000313" key="1">
    <source>
        <dbReference type="EMBL" id="CAB4668051.1"/>
    </source>
</evidence>
<proteinExistence type="predicted"/>
<gene>
    <name evidence="1" type="ORF">UFOPK2242_01310</name>
</gene>
<reference evidence="1" key="1">
    <citation type="submission" date="2020-05" db="EMBL/GenBank/DDBJ databases">
        <authorList>
            <person name="Chiriac C."/>
            <person name="Salcher M."/>
            <person name="Ghai R."/>
            <person name="Kavagutti S V."/>
        </authorList>
    </citation>
    <scope>NUCLEOTIDE SEQUENCE</scope>
</reference>
<organism evidence="1">
    <name type="scientific">freshwater metagenome</name>
    <dbReference type="NCBI Taxonomy" id="449393"/>
    <lineage>
        <taxon>unclassified sequences</taxon>
        <taxon>metagenomes</taxon>
        <taxon>ecological metagenomes</taxon>
    </lineage>
</organism>
<accession>A0A6J6M223</accession>
<dbReference type="AlphaFoldDB" id="A0A6J6M223"/>
<name>A0A6J6M223_9ZZZZ</name>
<protein>
    <submittedName>
        <fullName evidence="1">Unannotated protein</fullName>
    </submittedName>
</protein>
<dbReference type="EMBL" id="CAEZWM010000193">
    <property type="protein sequence ID" value="CAB4668051.1"/>
    <property type="molecule type" value="Genomic_DNA"/>
</dbReference>